<gene>
    <name evidence="3" type="ORF">SEML1_0143</name>
</gene>
<evidence type="ECO:0000313" key="4">
    <source>
        <dbReference type="Proteomes" id="UP001177295"/>
    </source>
</evidence>
<evidence type="ECO:0000313" key="3">
    <source>
        <dbReference type="EMBL" id="WIO45779.1"/>
    </source>
</evidence>
<feature type="transmembrane region" description="Helical" evidence="2">
    <location>
        <begin position="167"/>
        <end position="184"/>
    </location>
</feature>
<evidence type="ECO:0000256" key="1">
    <source>
        <dbReference type="SAM" id="MobiDB-lite"/>
    </source>
</evidence>
<sequence length="193" mass="21599">MNNEKLPGSTEKRESLNGLRELAAEQHEATSENRERESTRESKAERLENARRETLEAVAKAEKENRKETEQSEPSPAERRKGPISKQEREKAFAKTMDEVQSHMSAPSRTFSKIIHNKAVEKTSEVVGNSVARPNAILSGAVCSFVLVLITYLVARAYGYQLSGTETIAAFGLGWVVGLVYDYFRLLIIGKDR</sequence>
<name>A0ABY8WTR0_9BACT</name>
<feature type="region of interest" description="Disordered" evidence="1">
    <location>
        <begin position="1"/>
        <end position="92"/>
    </location>
</feature>
<accession>A0ABY8WTR0</accession>
<feature type="compositionally biased region" description="Basic and acidic residues" evidence="1">
    <location>
        <begin position="22"/>
        <end position="92"/>
    </location>
</feature>
<reference evidence="3 4" key="1">
    <citation type="journal article" date="2023" name="Cell">
        <title>Genetic manipulation of Patescibacteria provides mechanistic insights into microbial dark matter and the epibiotic lifestyle.</title>
        <authorList>
            <person name="Wang Y."/>
            <person name="Gallagher L.A."/>
            <person name="Andrade P.A."/>
            <person name="Liu A."/>
            <person name="Humphreys I.R."/>
            <person name="Turkarslan S."/>
            <person name="Cutler K.J."/>
            <person name="Arrieta-Ortiz M.L."/>
            <person name="Li Y."/>
            <person name="Radey M.C."/>
            <person name="McLean J.S."/>
            <person name="Cong Q."/>
            <person name="Baker D."/>
            <person name="Baliga N.S."/>
            <person name="Peterson S.B."/>
            <person name="Mougous J.D."/>
        </authorList>
    </citation>
    <scope>NUCLEOTIDE SEQUENCE [LARGE SCALE GENOMIC DNA]</scope>
    <source>
        <strain evidence="3 4">ML1</strain>
    </source>
</reference>
<proteinExistence type="predicted"/>
<protein>
    <submittedName>
        <fullName evidence="3">DUF5353 domain-containing protein</fullName>
    </submittedName>
</protein>
<feature type="transmembrane region" description="Helical" evidence="2">
    <location>
        <begin position="136"/>
        <end position="155"/>
    </location>
</feature>
<keyword evidence="2" id="KW-1133">Transmembrane helix</keyword>
<dbReference type="Proteomes" id="UP001177295">
    <property type="component" value="Chromosome"/>
</dbReference>
<dbReference type="RefSeq" id="WP_376754150.1">
    <property type="nucleotide sequence ID" value="NZ_CP124550.1"/>
</dbReference>
<keyword evidence="2" id="KW-0812">Transmembrane</keyword>
<keyword evidence="4" id="KW-1185">Reference proteome</keyword>
<evidence type="ECO:0000256" key="2">
    <source>
        <dbReference type="SAM" id="Phobius"/>
    </source>
</evidence>
<dbReference type="EMBL" id="CP124550">
    <property type="protein sequence ID" value="WIO45779.1"/>
    <property type="molecule type" value="Genomic_DNA"/>
</dbReference>
<keyword evidence="2" id="KW-0472">Membrane</keyword>
<organism evidence="3 4">
    <name type="scientific">Candidatus Southlakia epibionticum</name>
    <dbReference type="NCBI Taxonomy" id="3043284"/>
    <lineage>
        <taxon>Bacteria</taxon>
        <taxon>Candidatus Saccharimonadota</taxon>
        <taxon>Candidatus Saccharimonadia</taxon>
        <taxon>Candidatus Saccharimonadales</taxon>
        <taxon>Candidatus Saccharimonadaceae</taxon>
        <taxon>Candidatus Southlakia</taxon>
    </lineage>
</organism>